<evidence type="ECO:0000313" key="3">
    <source>
        <dbReference type="Proteomes" id="UP000252586"/>
    </source>
</evidence>
<keyword evidence="3" id="KW-1185">Reference proteome</keyword>
<evidence type="ECO:0008006" key="4">
    <source>
        <dbReference type="Google" id="ProtNLM"/>
    </source>
</evidence>
<name>A0A366DX32_9NOCA</name>
<keyword evidence="1" id="KW-0732">Signal</keyword>
<dbReference type="EMBL" id="QNRE01000002">
    <property type="protein sequence ID" value="RBO93844.1"/>
    <property type="molecule type" value="Genomic_DNA"/>
</dbReference>
<sequence>MNISTRARRAAVVCLTATALVAAPAAASPAGPVAPTPASGSFSGSAQQAELIFDLLACWARIIITQPPHPYCH</sequence>
<evidence type="ECO:0000256" key="1">
    <source>
        <dbReference type="SAM" id="SignalP"/>
    </source>
</evidence>
<proteinExistence type="predicted"/>
<comment type="caution">
    <text evidence="2">The sequence shown here is derived from an EMBL/GenBank/DDBJ whole genome shotgun (WGS) entry which is preliminary data.</text>
</comment>
<dbReference type="RefSeq" id="WP_067502026.1">
    <property type="nucleotide sequence ID" value="NZ_CP107943.1"/>
</dbReference>
<feature type="chain" id="PRO_5039473724" description="Secreted protein" evidence="1">
    <location>
        <begin position="23"/>
        <end position="73"/>
    </location>
</feature>
<dbReference type="STRING" id="1210090.GCA_001613185_00361"/>
<dbReference type="AlphaFoldDB" id="A0A366DX32"/>
<gene>
    <name evidence="2" type="ORF">DFR74_102263</name>
</gene>
<dbReference type="Proteomes" id="UP000252586">
    <property type="component" value="Unassembled WGS sequence"/>
</dbReference>
<evidence type="ECO:0000313" key="2">
    <source>
        <dbReference type="EMBL" id="RBO93844.1"/>
    </source>
</evidence>
<feature type="signal peptide" evidence="1">
    <location>
        <begin position="1"/>
        <end position="22"/>
    </location>
</feature>
<accession>A0A366DX32</accession>
<organism evidence="2 3">
    <name type="scientific">Nocardia puris</name>
    <dbReference type="NCBI Taxonomy" id="208602"/>
    <lineage>
        <taxon>Bacteria</taxon>
        <taxon>Bacillati</taxon>
        <taxon>Actinomycetota</taxon>
        <taxon>Actinomycetes</taxon>
        <taxon>Mycobacteriales</taxon>
        <taxon>Nocardiaceae</taxon>
        <taxon>Nocardia</taxon>
    </lineage>
</organism>
<reference evidence="2 3" key="1">
    <citation type="submission" date="2018-06" db="EMBL/GenBank/DDBJ databases">
        <title>Genomic Encyclopedia of Type Strains, Phase IV (KMG-IV): sequencing the most valuable type-strain genomes for metagenomic binning, comparative biology and taxonomic classification.</title>
        <authorList>
            <person name="Goeker M."/>
        </authorList>
    </citation>
    <scope>NUCLEOTIDE SEQUENCE [LARGE SCALE GENOMIC DNA]</scope>
    <source>
        <strain evidence="2 3">DSM 44599</strain>
    </source>
</reference>
<protein>
    <recommendedName>
        <fullName evidence="4">Secreted protein</fullName>
    </recommendedName>
</protein>